<proteinExistence type="predicted"/>
<feature type="transmembrane region" description="Helical" evidence="1">
    <location>
        <begin position="53"/>
        <end position="73"/>
    </location>
</feature>
<dbReference type="NCBIfam" id="TIGR00843">
    <property type="entry name" value="benE"/>
    <property type="match status" value="1"/>
</dbReference>
<feature type="transmembrane region" description="Helical" evidence="1">
    <location>
        <begin position="364"/>
        <end position="392"/>
    </location>
</feature>
<dbReference type="STRING" id="1090615.SAMN04515671_4464"/>
<feature type="transmembrane region" description="Helical" evidence="1">
    <location>
        <begin position="128"/>
        <end position="147"/>
    </location>
</feature>
<accession>A0A1H0T634</accession>
<dbReference type="PANTHER" id="PTHR30199">
    <property type="entry name" value="MFS FAMILY TRANSPORTER, PREDICTED SUBSTRATE BENZOATE"/>
    <property type="match status" value="1"/>
</dbReference>
<gene>
    <name evidence="2" type="ORF">SAMN04515671_4464</name>
</gene>
<feature type="transmembrane region" description="Helical" evidence="1">
    <location>
        <begin position="179"/>
        <end position="202"/>
    </location>
</feature>
<organism evidence="2 3">
    <name type="scientific">Nakamurella panacisegetis</name>
    <dbReference type="NCBI Taxonomy" id="1090615"/>
    <lineage>
        <taxon>Bacteria</taxon>
        <taxon>Bacillati</taxon>
        <taxon>Actinomycetota</taxon>
        <taxon>Actinomycetes</taxon>
        <taxon>Nakamurellales</taxon>
        <taxon>Nakamurellaceae</taxon>
        <taxon>Nakamurella</taxon>
    </lineage>
</organism>
<dbReference type="EMBL" id="LT629710">
    <property type="protein sequence ID" value="SDP48946.1"/>
    <property type="molecule type" value="Genomic_DNA"/>
</dbReference>
<dbReference type="AlphaFoldDB" id="A0A1H0T634"/>
<dbReference type="GO" id="GO:0042925">
    <property type="term" value="F:benzoate transmembrane transporter activity"/>
    <property type="evidence" value="ECO:0007669"/>
    <property type="project" value="InterPro"/>
</dbReference>
<evidence type="ECO:0000313" key="2">
    <source>
        <dbReference type="EMBL" id="SDP48946.1"/>
    </source>
</evidence>
<feature type="transmembrane region" description="Helical" evidence="1">
    <location>
        <begin position="258"/>
        <end position="287"/>
    </location>
</feature>
<evidence type="ECO:0000313" key="3">
    <source>
        <dbReference type="Proteomes" id="UP000198741"/>
    </source>
</evidence>
<keyword evidence="3" id="KW-1185">Reference proteome</keyword>
<dbReference type="RefSeq" id="WP_090480648.1">
    <property type="nucleotide sequence ID" value="NZ_LT629710.1"/>
</dbReference>
<feature type="transmembrane region" description="Helical" evidence="1">
    <location>
        <begin position="299"/>
        <end position="323"/>
    </location>
</feature>
<feature type="transmembrane region" description="Helical" evidence="1">
    <location>
        <begin position="330"/>
        <end position="352"/>
    </location>
</feature>
<dbReference type="GO" id="GO:0005886">
    <property type="term" value="C:plasma membrane"/>
    <property type="evidence" value="ECO:0007669"/>
    <property type="project" value="TreeGrafter"/>
</dbReference>
<evidence type="ECO:0000256" key="1">
    <source>
        <dbReference type="SAM" id="Phobius"/>
    </source>
</evidence>
<feature type="transmembrane region" description="Helical" evidence="1">
    <location>
        <begin position="100"/>
        <end position="121"/>
    </location>
</feature>
<protein>
    <submittedName>
        <fullName evidence="2">Benzoate membrane transport protein</fullName>
    </submittedName>
</protein>
<dbReference type="InterPro" id="IPR004711">
    <property type="entry name" value="Benzoate_Transporter"/>
</dbReference>
<dbReference type="Proteomes" id="UP000198741">
    <property type="component" value="Chromosome I"/>
</dbReference>
<dbReference type="OrthoDB" id="9813854at2"/>
<keyword evidence="1" id="KW-1133">Transmembrane helix</keyword>
<sequence>MTHTSVTAKRPTADTGVGPAVVAGVVTAVVGFTSSFAVVLAGLRAVGADTDQAASGLLVLCVSMGAGSIFFSWRLKIPMTMAWSTPGAALLAGSAMPADGFAAAVPAFALAGALIALCGLIRPLGRAVAAIPPALANAMLAGVLLTLCVEPFRALSASPAAIAPVVLTWLVLTRVARRWAVPGALGVAVVVMAVTGSFSHLAGARLAPVVVAVSPSWEPATVVAIALPLFLVTMTSQNIPGMAVLASFGYRPRLAPPLLYTGGATVVGAFAGAHAINLAAISAALAAGPTAHPDPERRWVAGVTCGAVYLVLGPASALVAAVAQAAPAGIMAAIAGLALIGTFASAAGSALADGGHREAAAVTFLVAASGVAFGGIGAAFWGLLAGSVYLLVMRRPLWPPR</sequence>
<feature type="transmembrane region" description="Helical" evidence="1">
    <location>
        <begin position="222"/>
        <end position="246"/>
    </location>
</feature>
<reference evidence="2 3" key="1">
    <citation type="submission" date="2016-10" db="EMBL/GenBank/DDBJ databases">
        <authorList>
            <person name="de Groot N.N."/>
        </authorList>
    </citation>
    <scope>NUCLEOTIDE SEQUENCE [LARGE SCALE GENOMIC DNA]</scope>
    <source>
        <strain evidence="3">P4-7,KCTC 19426,CECT 7604</strain>
    </source>
</reference>
<keyword evidence="1" id="KW-0812">Transmembrane</keyword>
<feature type="transmembrane region" description="Helical" evidence="1">
    <location>
        <begin position="153"/>
        <end position="172"/>
    </location>
</feature>
<keyword evidence="1" id="KW-0472">Membrane</keyword>
<dbReference type="Pfam" id="PF03594">
    <property type="entry name" value="BenE"/>
    <property type="match status" value="1"/>
</dbReference>
<feature type="transmembrane region" description="Helical" evidence="1">
    <location>
        <begin position="20"/>
        <end position="41"/>
    </location>
</feature>
<dbReference type="PANTHER" id="PTHR30199:SF0">
    <property type="entry name" value="INNER MEMBRANE PROTEIN YDCO"/>
    <property type="match status" value="1"/>
</dbReference>
<name>A0A1H0T634_9ACTN</name>